<name>A0A2T0RN02_9RHOB</name>
<comment type="caution">
    <text evidence="2">The sequence shown here is derived from an EMBL/GenBank/DDBJ whole genome shotgun (WGS) entry which is preliminary data.</text>
</comment>
<accession>A0A2T0RN02</accession>
<evidence type="ECO:0008006" key="4">
    <source>
        <dbReference type="Google" id="ProtNLM"/>
    </source>
</evidence>
<dbReference type="EMBL" id="PVTD01000006">
    <property type="protein sequence ID" value="PRY22521.1"/>
    <property type="molecule type" value="Genomic_DNA"/>
</dbReference>
<keyword evidence="3" id="KW-1185">Reference proteome</keyword>
<gene>
    <name evidence="2" type="ORF">CLV78_10661</name>
</gene>
<organism evidence="2 3">
    <name type="scientific">Aliiruegeria haliotis</name>
    <dbReference type="NCBI Taxonomy" id="1280846"/>
    <lineage>
        <taxon>Bacteria</taxon>
        <taxon>Pseudomonadati</taxon>
        <taxon>Pseudomonadota</taxon>
        <taxon>Alphaproteobacteria</taxon>
        <taxon>Rhodobacterales</taxon>
        <taxon>Roseobacteraceae</taxon>
        <taxon>Aliiruegeria</taxon>
    </lineage>
</organism>
<dbReference type="RefSeq" id="WP_106205603.1">
    <property type="nucleotide sequence ID" value="NZ_PVTD01000006.1"/>
</dbReference>
<keyword evidence="1" id="KW-0472">Membrane</keyword>
<protein>
    <recommendedName>
        <fullName evidence="4">ABC transporter permease</fullName>
    </recommendedName>
</protein>
<dbReference type="AlphaFoldDB" id="A0A2T0RN02"/>
<evidence type="ECO:0000256" key="1">
    <source>
        <dbReference type="SAM" id="Phobius"/>
    </source>
</evidence>
<feature type="transmembrane region" description="Helical" evidence="1">
    <location>
        <begin position="21"/>
        <end position="40"/>
    </location>
</feature>
<evidence type="ECO:0000313" key="2">
    <source>
        <dbReference type="EMBL" id="PRY22521.1"/>
    </source>
</evidence>
<evidence type="ECO:0000313" key="3">
    <source>
        <dbReference type="Proteomes" id="UP000239480"/>
    </source>
</evidence>
<reference evidence="2 3" key="1">
    <citation type="submission" date="2018-03" db="EMBL/GenBank/DDBJ databases">
        <title>Genomic Encyclopedia of Archaeal and Bacterial Type Strains, Phase II (KMG-II): from individual species to whole genera.</title>
        <authorList>
            <person name="Goeker M."/>
        </authorList>
    </citation>
    <scope>NUCLEOTIDE SEQUENCE [LARGE SCALE GENOMIC DNA]</scope>
    <source>
        <strain evidence="2 3">DSM 29328</strain>
    </source>
</reference>
<dbReference type="Proteomes" id="UP000239480">
    <property type="component" value="Unassembled WGS sequence"/>
</dbReference>
<keyword evidence="1" id="KW-0812">Transmembrane</keyword>
<proteinExistence type="predicted"/>
<keyword evidence="1" id="KW-1133">Transmembrane helix</keyword>
<sequence length="70" mass="7816">MIMERFHALTEWVGRQPRRRLYGLSIALAAVLFVSLNVFASRALDGLRADVTEARVWTVSDGTRALLTGL</sequence>